<dbReference type="GO" id="GO:0019262">
    <property type="term" value="P:N-acetylneuraminate catabolic process"/>
    <property type="evidence" value="ECO:0007669"/>
    <property type="project" value="TreeGrafter"/>
</dbReference>
<sequence>MAMNFKIFDSKGIAAKFAADLVRKQMNNNPTSIIAFAMNDEQDFFYRALQEDVAKNPVDASQIHIFDYDNNESSFKQIGVVKEQFHKADKNGNLKDDVKKVKTKENKGKLTMLVSTFNPDGSIGYREIDADDDKGLLTAREVIVLVTGPEKAKAVNRLYETSETQTNFEAANLKAHRMVTVILDHDAAQGLPADIREYYRSLFS</sequence>
<dbReference type="GO" id="GO:0016853">
    <property type="term" value="F:isomerase activity"/>
    <property type="evidence" value="ECO:0007669"/>
    <property type="project" value="UniProtKB-KW"/>
</dbReference>
<name>A0A4R6BTE9_9STAP</name>
<dbReference type="InterPro" id="IPR037171">
    <property type="entry name" value="NagB/RpiA_transferase-like"/>
</dbReference>
<dbReference type="GO" id="GO:0006046">
    <property type="term" value="P:N-acetylglucosamine catabolic process"/>
    <property type="evidence" value="ECO:0007669"/>
    <property type="project" value="TreeGrafter"/>
</dbReference>
<dbReference type="InterPro" id="IPR004547">
    <property type="entry name" value="Glucosamine6P_isomerase"/>
</dbReference>
<dbReference type="AlphaFoldDB" id="A0A4R6BTE9"/>
<dbReference type="GO" id="GO:0004342">
    <property type="term" value="F:glucosamine-6-phosphate deaminase activity"/>
    <property type="evidence" value="ECO:0007669"/>
    <property type="project" value="InterPro"/>
</dbReference>
<organism evidence="1 2">
    <name type="scientific">Macrococcus lamae</name>
    <dbReference type="NCBI Taxonomy" id="198484"/>
    <lineage>
        <taxon>Bacteria</taxon>
        <taxon>Bacillati</taxon>
        <taxon>Bacillota</taxon>
        <taxon>Bacilli</taxon>
        <taxon>Bacillales</taxon>
        <taxon>Staphylococcaceae</taxon>
        <taxon>Macrococcus</taxon>
    </lineage>
</organism>
<dbReference type="PANTHER" id="PTHR11280:SF5">
    <property type="entry name" value="GLUCOSAMINE-6-PHOSPHATE ISOMERASE"/>
    <property type="match status" value="1"/>
</dbReference>
<dbReference type="SUPFAM" id="SSF100950">
    <property type="entry name" value="NagB/RpiA/CoA transferase-like"/>
    <property type="match status" value="1"/>
</dbReference>
<dbReference type="PANTHER" id="PTHR11280">
    <property type="entry name" value="GLUCOSAMINE-6-PHOSPHATE ISOMERASE"/>
    <property type="match status" value="1"/>
</dbReference>
<comment type="caution">
    <text evidence="1">The sequence shown here is derived from an EMBL/GenBank/DDBJ whole genome shotgun (WGS) entry which is preliminary data.</text>
</comment>
<keyword evidence="2" id="KW-1185">Reference proteome</keyword>
<dbReference type="Gene3D" id="3.40.50.1360">
    <property type="match status" value="1"/>
</dbReference>
<dbReference type="GO" id="GO:0005737">
    <property type="term" value="C:cytoplasm"/>
    <property type="evidence" value="ECO:0007669"/>
    <property type="project" value="TreeGrafter"/>
</dbReference>
<keyword evidence="1" id="KW-0413">Isomerase</keyword>
<reference evidence="1 2" key="1">
    <citation type="submission" date="2019-01" db="EMBL/GenBank/DDBJ databases">
        <title>Draft genome sequences of the type strains of six Macrococcus species.</title>
        <authorList>
            <person name="Mazhar S."/>
            <person name="Altermann E."/>
            <person name="Hill C."/>
            <person name="Mcauliffe O."/>
        </authorList>
    </citation>
    <scope>NUCLEOTIDE SEQUENCE [LARGE SCALE GENOMIC DNA]</scope>
    <source>
        <strain evidence="1 2">CCM4815</strain>
    </source>
</reference>
<protein>
    <submittedName>
        <fullName evidence="1">Glucosamine-6-phosphate isomerase</fullName>
    </submittedName>
</protein>
<accession>A0A4R6BTE9</accession>
<proteinExistence type="predicted"/>
<dbReference type="EMBL" id="SCWB01000014">
    <property type="protein sequence ID" value="TDM07453.1"/>
    <property type="molecule type" value="Genomic_DNA"/>
</dbReference>
<dbReference type="OrthoDB" id="2405709at2"/>
<dbReference type="Proteomes" id="UP000294802">
    <property type="component" value="Unassembled WGS sequence"/>
</dbReference>
<gene>
    <name evidence="1" type="ORF">ERX29_08390</name>
</gene>
<dbReference type="GO" id="GO:0006043">
    <property type="term" value="P:glucosamine catabolic process"/>
    <property type="evidence" value="ECO:0007669"/>
    <property type="project" value="TreeGrafter"/>
</dbReference>
<evidence type="ECO:0000313" key="2">
    <source>
        <dbReference type="Proteomes" id="UP000294802"/>
    </source>
</evidence>
<dbReference type="GO" id="GO:0042802">
    <property type="term" value="F:identical protein binding"/>
    <property type="evidence" value="ECO:0007669"/>
    <property type="project" value="TreeGrafter"/>
</dbReference>
<dbReference type="RefSeq" id="WP_133444244.1">
    <property type="nucleotide sequence ID" value="NZ_SCWB01000014.1"/>
</dbReference>
<evidence type="ECO:0000313" key="1">
    <source>
        <dbReference type="EMBL" id="TDM07453.1"/>
    </source>
</evidence>